<evidence type="ECO:0000313" key="2">
    <source>
        <dbReference type="Proteomes" id="UP001283361"/>
    </source>
</evidence>
<dbReference type="Proteomes" id="UP001283361">
    <property type="component" value="Unassembled WGS sequence"/>
</dbReference>
<comment type="caution">
    <text evidence="1">The sequence shown here is derived from an EMBL/GenBank/DDBJ whole genome shotgun (WGS) entry which is preliminary data.</text>
</comment>
<accession>A0AAE0YAM6</accession>
<organism evidence="1 2">
    <name type="scientific">Elysia crispata</name>
    <name type="common">lettuce slug</name>
    <dbReference type="NCBI Taxonomy" id="231223"/>
    <lineage>
        <taxon>Eukaryota</taxon>
        <taxon>Metazoa</taxon>
        <taxon>Spiralia</taxon>
        <taxon>Lophotrochozoa</taxon>
        <taxon>Mollusca</taxon>
        <taxon>Gastropoda</taxon>
        <taxon>Heterobranchia</taxon>
        <taxon>Euthyneura</taxon>
        <taxon>Panpulmonata</taxon>
        <taxon>Sacoglossa</taxon>
        <taxon>Placobranchoidea</taxon>
        <taxon>Plakobranchidae</taxon>
        <taxon>Elysia</taxon>
    </lineage>
</organism>
<dbReference type="EMBL" id="JAWDGP010006658">
    <property type="protein sequence ID" value="KAK3737304.1"/>
    <property type="molecule type" value="Genomic_DNA"/>
</dbReference>
<name>A0AAE0YAM6_9GAST</name>
<gene>
    <name evidence="1" type="ORF">RRG08_067370</name>
</gene>
<dbReference type="AlphaFoldDB" id="A0AAE0YAM6"/>
<sequence length="76" mass="8000">MFQQWPGKLGLIHACSPVTMVTSVIIDDEEYWGLAKGHGMTFSSNVCPSAAVVKGDGAVDGGKRRIRSSSSRSSGS</sequence>
<keyword evidence="2" id="KW-1185">Reference proteome</keyword>
<evidence type="ECO:0000313" key="1">
    <source>
        <dbReference type="EMBL" id="KAK3737304.1"/>
    </source>
</evidence>
<protein>
    <submittedName>
        <fullName evidence="1">Uncharacterized protein</fullName>
    </submittedName>
</protein>
<reference evidence="1" key="1">
    <citation type="journal article" date="2023" name="G3 (Bethesda)">
        <title>A reference genome for the long-term kleptoplast-retaining sea slug Elysia crispata morphotype clarki.</title>
        <authorList>
            <person name="Eastman K.E."/>
            <person name="Pendleton A.L."/>
            <person name="Shaikh M.A."/>
            <person name="Suttiyut T."/>
            <person name="Ogas R."/>
            <person name="Tomko P."/>
            <person name="Gavelis G."/>
            <person name="Widhalm J.R."/>
            <person name="Wisecaver J.H."/>
        </authorList>
    </citation>
    <scope>NUCLEOTIDE SEQUENCE</scope>
    <source>
        <strain evidence="1">ECLA1</strain>
    </source>
</reference>
<proteinExistence type="predicted"/>